<evidence type="ECO:0000313" key="14">
    <source>
        <dbReference type="Proteomes" id="UP000186922"/>
    </source>
</evidence>
<dbReference type="InterPro" id="IPR043504">
    <property type="entry name" value="Peptidase_S1_PA_chymotrypsin"/>
</dbReference>
<dbReference type="InterPro" id="IPR009003">
    <property type="entry name" value="Peptidase_S1_PA"/>
</dbReference>
<dbReference type="EC" id="3.4.21.84" evidence="9"/>
<reference evidence="13 14" key="1">
    <citation type="journal article" date="2016" name="Nat. Commun.">
        <title>Extremotolerant tardigrade genome and improved radiotolerance of human cultured cells by tardigrade-unique protein.</title>
        <authorList>
            <person name="Hashimoto T."/>
            <person name="Horikawa D.D."/>
            <person name="Saito Y."/>
            <person name="Kuwahara H."/>
            <person name="Kozuka-Hata H."/>
            <person name="Shin-I T."/>
            <person name="Minakuchi Y."/>
            <person name="Ohishi K."/>
            <person name="Motoyama A."/>
            <person name="Aizu T."/>
            <person name="Enomoto A."/>
            <person name="Kondo K."/>
            <person name="Tanaka S."/>
            <person name="Hara Y."/>
            <person name="Koshikawa S."/>
            <person name="Sagara H."/>
            <person name="Miura T."/>
            <person name="Yokobori S."/>
            <person name="Miyagawa K."/>
            <person name="Suzuki Y."/>
            <person name="Kubo T."/>
            <person name="Oyama M."/>
            <person name="Kohara Y."/>
            <person name="Fujiyama A."/>
            <person name="Arakawa K."/>
            <person name="Katayama T."/>
            <person name="Toyoda A."/>
            <person name="Kunieda T."/>
        </authorList>
    </citation>
    <scope>NUCLEOTIDE SEQUENCE [LARGE SCALE GENOMIC DNA]</scope>
    <source>
        <strain evidence="13 14">YOKOZUNA-1</strain>
    </source>
</reference>
<evidence type="ECO:0000256" key="8">
    <source>
        <dbReference type="ARBA" id="ARBA00052079"/>
    </source>
</evidence>
<dbReference type="InterPro" id="IPR001314">
    <property type="entry name" value="Peptidase_S1A"/>
</dbReference>
<dbReference type="InterPro" id="IPR001254">
    <property type="entry name" value="Trypsin_dom"/>
</dbReference>
<evidence type="ECO:0000259" key="12">
    <source>
        <dbReference type="PROSITE" id="PS50240"/>
    </source>
</evidence>
<keyword evidence="6 10" id="KW-0720">Serine protease</keyword>
<dbReference type="CDD" id="cd00190">
    <property type="entry name" value="Tryp_SPc"/>
    <property type="match status" value="1"/>
</dbReference>
<evidence type="ECO:0000256" key="3">
    <source>
        <dbReference type="ARBA" id="ARBA00022729"/>
    </source>
</evidence>
<dbReference type="PANTHER" id="PTHR24252">
    <property type="entry name" value="ACROSIN-RELATED"/>
    <property type="match status" value="1"/>
</dbReference>
<evidence type="ECO:0000256" key="10">
    <source>
        <dbReference type="RuleBase" id="RU363034"/>
    </source>
</evidence>
<evidence type="ECO:0000256" key="11">
    <source>
        <dbReference type="SAM" id="SignalP"/>
    </source>
</evidence>
<dbReference type="PROSITE" id="PS00134">
    <property type="entry name" value="TRYPSIN_HIS"/>
    <property type="match status" value="1"/>
</dbReference>
<feature type="chain" id="PRO_5008898936" description="limulus clotting factor C" evidence="11">
    <location>
        <begin position="21"/>
        <end position="318"/>
    </location>
</feature>
<keyword evidence="14" id="KW-1185">Reference proteome</keyword>
<evidence type="ECO:0000256" key="2">
    <source>
        <dbReference type="ARBA" id="ARBA00022670"/>
    </source>
</evidence>
<dbReference type="PRINTS" id="PR00722">
    <property type="entry name" value="CHYMOTRYPSIN"/>
</dbReference>
<evidence type="ECO:0000256" key="5">
    <source>
        <dbReference type="ARBA" id="ARBA00022820"/>
    </source>
</evidence>
<protein>
    <recommendedName>
        <fullName evidence="9">limulus clotting factor C</fullName>
        <ecNumber evidence="9">3.4.21.84</ecNumber>
    </recommendedName>
</protein>
<keyword evidence="5" id="KW-0353">Hemolymph clotting</keyword>
<dbReference type="GO" id="GO:0042381">
    <property type="term" value="P:hemolymph coagulation"/>
    <property type="evidence" value="ECO:0007669"/>
    <property type="project" value="UniProtKB-KW"/>
</dbReference>
<keyword evidence="4 10" id="KW-0378">Hydrolase</keyword>
<comment type="caution">
    <text evidence="13">The sequence shown here is derived from an EMBL/GenBank/DDBJ whole genome shotgun (WGS) entry which is preliminary data.</text>
</comment>
<sequence length="318" mass="34523">MLSSTEITLAVALLAVAVGALPHAKVQHCGRPVTAMERIYTPGSRIVGGKIALDQSWPWIGALMKQKDPKYLPYQFCGGTVLSDSWVITAGHCVASMSEADIIRKVKVVLGHENLLNAYRDKENTFRSICKVVKHEKYDVPIGSTNNDVALLKLCTPATLSDDIQPACLPSKSIYDAAEGENVLKDKSANDRRVGFVGGWGRLSETQKNVPGQPPWFGAGSDDLQQVNVDIYQFSECKTKLKGYYFGQNMICGGFDEGGKDSCQGDSGGPLILKNAEGLYELQGVVSWGAGCARANMPGIYANVYNLRPWIEEKMAAN</sequence>
<dbReference type="STRING" id="947166.A0A1D1VX42"/>
<evidence type="ECO:0000256" key="9">
    <source>
        <dbReference type="ARBA" id="ARBA00066707"/>
    </source>
</evidence>
<dbReference type="InterPro" id="IPR033116">
    <property type="entry name" value="TRYPSIN_SER"/>
</dbReference>
<evidence type="ECO:0000256" key="1">
    <source>
        <dbReference type="ARBA" id="ARBA00022659"/>
    </source>
</evidence>
<dbReference type="Gene3D" id="2.40.10.10">
    <property type="entry name" value="Trypsin-like serine proteases"/>
    <property type="match status" value="1"/>
</dbReference>
<dbReference type="EMBL" id="BDGG01000013">
    <property type="protein sequence ID" value="GAV06025.1"/>
    <property type="molecule type" value="Genomic_DNA"/>
</dbReference>
<name>A0A1D1VX42_RAMVA</name>
<keyword evidence="7" id="KW-1015">Disulfide bond</keyword>
<dbReference type="GO" id="GO:0004252">
    <property type="term" value="F:serine-type endopeptidase activity"/>
    <property type="evidence" value="ECO:0007669"/>
    <property type="project" value="InterPro"/>
</dbReference>
<dbReference type="FunFam" id="2.40.10.10:FF:000120">
    <property type="entry name" value="Putative serine protease"/>
    <property type="match status" value="1"/>
</dbReference>
<dbReference type="Pfam" id="PF00089">
    <property type="entry name" value="Trypsin"/>
    <property type="match status" value="1"/>
</dbReference>
<proteinExistence type="predicted"/>
<evidence type="ECO:0000313" key="13">
    <source>
        <dbReference type="EMBL" id="GAV06025.1"/>
    </source>
</evidence>
<evidence type="ECO:0000256" key="7">
    <source>
        <dbReference type="ARBA" id="ARBA00023157"/>
    </source>
</evidence>
<keyword evidence="3 11" id="KW-0732">Signal</keyword>
<keyword evidence="1" id="KW-0768">Sushi</keyword>
<dbReference type="SUPFAM" id="SSF50494">
    <property type="entry name" value="Trypsin-like serine proteases"/>
    <property type="match status" value="1"/>
</dbReference>
<dbReference type="PANTHER" id="PTHR24252:SF7">
    <property type="entry name" value="HYALIN"/>
    <property type="match status" value="1"/>
</dbReference>
<organism evidence="13 14">
    <name type="scientific">Ramazzottius varieornatus</name>
    <name type="common">Water bear</name>
    <name type="synonym">Tardigrade</name>
    <dbReference type="NCBI Taxonomy" id="947166"/>
    <lineage>
        <taxon>Eukaryota</taxon>
        <taxon>Metazoa</taxon>
        <taxon>Ecdysozoa</taxon>
        <taxon>Tardigrada</taxon>
        <taxon>Eutardigrada</taxon>
        <taxon>Parachela</taxon>
        <taxon>Hypsibioidea</taxon>
        <taxon>Ramazzottiidae</taxon>
        <taxon>Ramazzottius</taxon>
    </lineage>
</organism>
<keyword evidence="2 10" id="KW-0645">Protease</keyword>
<comment type="catalytic activity">
    <reaction evidence="8">
        <text>Selective cleavage of 103-Arg-|-Ser-104 and 124-Ile-|-Ile-125 bonds in Limulus clotting factor B to form activated factor B. Cleavage of -Pro-Arg-|-Xaa- bonds in synthetic substrates.</text>
        <dbReference type="EC" id="3.4.21.84"/>
    </reaction>
</comment>
<dbReference type="SMART" id="SM00020">
    <property type="entry name" value="Tryp_SPc"/>
    <property type="match status" value="1"/>
</dbReference>
<dbReference type="PROSITE" id="PS00135">
    <property type="entry name" value="TRYPSIN_SER"/>
    <property type="match status" value="1"/>
</dbReference>
<feature type="domain" description="Peptidase S1" evidence="12">
    <location>
        <begin position="46"/>
        <end position="316"/>
    </location>
</feature>
<accession>A0A1D1VX42</accession>
<feature type="signal peptide" evidence="11">
    <location>
        <begin position="1"/>
        <end position="20"/>
    </location>
</feature>
<dbReference type="PROSITE" id="PS50240">
    <property type="entry name" value="TRYPSIN_DOM"/>
    <property type="match status" value="1"/>
</dbReference>
<evidence type="ECO:0000256" key="6">
    <source>
        <dbReference type="ARBA" id="ARBA00022825"/>
    </source>
</evidence>
<evidence type="ECO:0000256" key="4">
    <source>
        <dbReference type="ARBA" id="ARBA00022801"/>
    </source>
</evidence>
<dbReference type="AlphaFoldDB" id="A0A1D1VX42"/>
<gene>
    <name evidence="13" type="primary">RvY_16065-1</name>
    <name evidence="13" type="synonym">RvY_16065.1</name>
    <name evidence="13" type="ORF">RvY_16065</name>
</gene>
<dbReference type="Proteomes" id="UP000186922">
    <property type="component" value="Unassembled WGS sequence"/>
</dbReference>
<dbReference type="OrthoDB" id="10012881at2759"/>
<dbReference type="GO" id="GO:0006508">
    <property type="term" value="P:proteolysis"/>
    <property type="evidence" value="ECO:0007669"/>
    <property type="project" value="UniProtKB-KW"/>
</dbReference>
<dbReference type="InterPro" id="IPR018114">
    <property type="entry name" value="TRYPSIN_HIS"/>
</dbReference>